<keyword evidence="2 3" id="KW-0732">Signal</keyword>
<dbReference type="PANTHER" id="PTHR35841:SF1">
    <property type="entry name" value="PHOSPHONATES-BINDING PERIPLASMIC PROTEIN"/>
    <property type="match status" value="1"/>
</dbReference>
<dbReference type="STRING" id="1963862.B4O97_11210"/>
<dbReference type="EMBL" id="MWQY01000011">
    <property type="protein sequence ID" value="ORC34898.1"/>
    <property type="molecule type" value="Genomic_DNA"/>
</dbReference>
<dbReference type="InterPro" id="IPR005770">
    <property type="entry name" value="PhnD"/>
</dbReference>
<protein>
    <recommendedName>
        <fullName evidence="6">Phosphonate ABC transporter substrate-binding protein</fullName>
    </recommendedName>
</protein>
<dbReference type="PANTHER" id="PTHR35841">
    <property type="entry name" value="PHOSPHONATES-BINDING PERIPLASMIC PROTEIN"/>
    <property type="match status" value="1"/>
</dbReference>
<evidence type="ECO:0008006" key="6">
    <source>
        <dbReference type="Google" id="ProtNLM"/>
    </source>
</evidence>
<dbReference type="AlphaFoldDB" id="A0A1Y1RX54"/>
<evidence type="ECO:0000256" key="2">
    <source>
        <dbReference type="ARBA" id="ARBA00022729"/>
    </source>
</evidence>
<gene>
    <name evidence="4" type="ORF">B4O97_11210</name>
</gene>
<dbReference type="RefSeq" id="WP_083050880.1">
    <property type="nucleotide sequence ID" value="NZ_MWQY01000011.1"/>
</dbReference>
<dbReference type="SUPFAM" id="SSF53850">
    <property type="entry name" value="Periplasmic binding protein-like II"/>
    <property type="match status" value="1"/>
</dbReference>
<feature type="chain" id="PRO_5012305004" description="Phosphonate ABC transporter substrate-binding protein" evidence="3">
    <location>
        <begin position="20"/>
        <end position="299"/>
    </location>
</feature>
<dbReference type="Proteomes" id="UP000192343">
    <property type="component" value="Unassembled WGS sequence"/>
</dbReference>
<evidence type="ECO:0000313" key="4">
    <source>
        <dbReference type="EMBL" id="ORC34898.1"/>
    </source>
</evidence>
<dbReference type="PROSITE" id="PS51257">
    <property type="entry name" value="PROKAR_LIPOPROTEIN"/>
    <property type="match status" value="1"/>
</dbReference>
<dbReference type="Pfam" id="PF12974">
    <property type="entry name" value="Phosphonate-bd"/>
    <property type="match status" value="1"/>
</dbReference>
<reference evidence="4 5" key="1">
    <citation type="submission" date="2017-03" db="EMBL/GenBank/DDBJ databases">
        <title>Draft Genome sequence of Marispirochaeta sp. strain JC444.</title>
        <authorList>
            <person name="Shivani Y."/>
            <person name="Subhash Y."/>
            <person name="Sasikala C."/>
            <person name="Ramana C."/>
        </authorList>
    </citation>
    <scope>NUCLEOTIDE SEQUENCE [LARGE SCALE GENOMIC DNA]</scope>
    <source>
        <strain evidence="4 5">JC444</strain>
    </source>
</reference>
<organism evidence="4 5">
    <name type="scientific">Marispirochaeta aestuarii</name>
    <dbReference type="NCBI Taxonomy" id="1963862"/>
    <lineage>
        <taxon>Bacteria</taxon>
        <taxon>Pseudomonadati</taxon>
        <taxon>Spirochaetota</taxon>
        <taxon>Spirochaetia</taxon>
        <taxon>Spirochaetales</taxon>
        <taxon>Spirochaetaceae</taxon>
        <taxon>Marispirochaeta</taxon>
    </lineage>
</organism>
<dbReference type="GO" id="GO:0055085">
    <property type="term" value="P:transmembrane transport"/>
    <property type="evidence" value="ECO:0007669"/>
    <property type="project" value="InterPro"/>
</dbReference>
<name>A0A1Y1RX54_9SPIO</name>
<dbReference type="NCBIfam" id="TIGR01098">
    <property type="entry name" value="3A0109s03R"/>
    <property type="match status" value="1"/>
</dbReference>
<feature type="signal peptide" evidence="3">
    <location>
        <begin position="1"/>
        <end position="19"/>
    </location>
</feature>
<proteinExistence type="inferred from homology"/>
<evidence type="ECO:0000313" key="5">
    <source>
        <dbReference type="Proteomes" id="UP000192343"/>
    </source>
</evidence>
<evidence type="ECO:0000256" key="1">
    <source>
        <dbReference type="ARBA" id="ARBA00007162"/>
    </source>
</evidence>
<dbReference type="GO" id="GO:0043190">
    <property type="term" value="C:ATP-binding cassette (ABC) transporter complex"/>
    <property type="evidence" value="ECO:0007669"/>
    <property type="project" value="InterPro"/>
</dbReference>
<keyword evidence="5" id="KW-1185">Reference proteome</keyword>
<dbReference type="CDD" id="cd01071">
    <property type="entry name" value="PBP2_PhnD_like"/>
    <property type="match status" value="1"/>
</dbReference>
<dbReference type="OrthoDB" id="9776786at2"/>
<sequence>MKKGLLVFLILAASCALFAGGAKEAALGSEENPIVWSFVPSGEMERVSAGAQEVADLLHAETGYYFSTNVATEYVGVIEAMSSKPPKAHMASLATFAYIMAADRGVADAALVSVRYGSPTYNGQFITQRDSGIRSIKDFAGKTFARVDPLSTSGWIIPMIEMRAVGIDPERDLKSVVDAGSHDTVVSAVYNREADVGATYVDARTRLEKTYPDVMDKVVVIGVTTDIPNDGVQFHPAVPAEMRDKIVDALLKIVKTERGKEALNTAYQWDDLAAHGDEFYDPFRQVLQAAGLKAQELME</sequence>
<dbReference type="Gene3D" id="3.40.190.10">
    <property type="entry name" value="Periplasmic binding protein-like II"/>
    <property type="match status" value="2"/>
</dbReference>
<evidence type="ECO:0000256" key="3">
    <source>
        <dbReference type="SAM" id="SignalP"/>
    </source>
</evidence>
<comment type="caution">
    <text evidence="4">The sequence shown here is derived from an EMBL/GenBank/DDBJ whole genome shotgun (WGS) entry which is preliminary data.</text>
</comment>
<accession>A0A1Y1RX54</accession>
<comment type="similarity">
    <text evidence="1">Belongs to the phosphate/phosphite/phosphonate binding protein family.</text>
</comment>